<evidence type="ECO:0000313" key="2">
    <source>
        <dbReference type="Proteomes" id="UP000076761"/>
    </source>
</evidence>
<organism evidence="1 2">
    <name type="scientific">Neolentinus lepideus HHB14362 ss-1</name>
    <dbReference type="NCBI Taxonomy" id="1314782"/>
    <lineage>
        <taxon>Eukaryota</taxon>
        <taxon>Fungi</taxon>
        <taxon>Dikarya</taxon>
        <taxon>Basidiomycota</taxon>
        <taxon>Agaricomycotina</taxon>
        <taxon>Agaricomycetes</taxon>
        <taxon>Gloeophyllales</taxon>
        <taxon>Gloeophyllaceae</taxon>
        <taxon>Neolentinus</taxon>
    </lineage>
</organism>
<evidence type="ECO:0000313" key="1">
    <source>
        <dbReference type="EMBL" id="KZT27045.1"/>
    </source>
</evidence>
<gene>
    <name evidence="1" type="ORF">NEOLEDRAFT_1061803</name>
</gene>
<dbReference type="Pfam" id="PF20174">
    <property type="entry name" value="DUF6540"/>
    <property type="match status" value="1"/>
</dbReference>
<dbReference type="InParanoid" id="A0A165TQY2"/>
<dbReference type="EMBL" id="KV425564">
    <property type="protein sequence ID" value="KZT27045.1"/>
    <property type="molecule type" value="Genomic_DNA"/>
</dbReference>
<sequence>MPKIYVAHYGHPLLKGAKHWALLIPEANNRDYTAYQVTGSTDTYEVKPPELVRPEISKSYMGKVEVGEINANQQEQFATVTLNVPIVRGNTHWNCQNWVIEVLKTMKENGFQVTAYSLEELQAMLAATLP</sequence>
<accession>A0A165TQY2</accession>
<keyword evidence="2" id="KW-1185">Reference proteome</keyword>
<dbReference type="AlphaFoldDB" id="A0A165TQY2"/>
<protein>
    <submittedName>
        <fullName evidence="1">Uncharacterized protein</fullName>
    </submittedName>
</protein>
<reference evidence="1 2" key="1">
    <citation type="journal article" date="2016" name="Mol. Biol. Evol.">
        <title>Comparative Genomics of Early-Diverging Mushroom-Forming Fungi Provides Insights into the Origins of Lignocellulose Decay Capabilities.</title>
        <authorList>
            <person name="Nagy L.G."/>
            <person name="Riley R."/>
            <person name="Tritt A."/>
            <person name="Adam C."/>
            <person name="Daum C."/>
            <person name="Floudas D."/>
            <person name="Sun H."/>
            <person name="Yadav J.S."/>
            <person name="Pangilinan J."/>
            <person name="Larsson K.H."/>
            <person name="Matsuura K."/>
            <person name="Barry K."/>
            <person name="Labutti K."/>
            <person name="Kuo R."/>
            <person name="Ohm R.A."/>
            <person name="Bhattacharya S.S."/>
            <person name="Shirouzu T."/>
            <person name="Yoshinaga Y."/>
            <person name="Martin F.M."/>
            <person name="Grigoriev I.V."/>
            <person name="Hibbett D.S."/>
        </authorList>
    </citation>
    <scope>NUCLEOTIDE SEQUENCE [LARGE SCALE GENOMIC DNA]</scope>
    <source>
        <strain evidence="1 2">HHB14362 ss-1</strain>
    </source>
</reference>
<proteinExistence type="predicted"/>
<dbReference type="Proteomes" id="UP000076761">
    <property type="component" value="Unassembled WGS sequence"/>
</dbReference>
<dbReference type="InterPro" id="IPR046670">
    <property type="entry name" value="DUF6540"/>
</dbReference>
<dbReference type="OrthoDB" id="37659at2759"/>
<name>A0A165TQY2_9AGAM</name>